<accession>A0A2U1SWY7</accession>
<sequence>MDIRIGIINSARELNFESSQTAAEIQALVAKAVDSDAKYFSLADDKGSLYLVPVASFGYIEIGAETPRRVGFVA</sequence>
<dbReference type="InterPro" id="IPR021456">
    <property type="entry name" value="DUF3107"/>
</dbReference>
<dbReference type="OrthoDB" id="3268468at2"/>
<dbReference type="AlphaFoldDB" id="A0A2U1SWY7"/>
<proteinExistence type="predicted"/>
<dbReference type="KEGG" id="salc:C2138_03325"/>
<evidence type="ECO:0000313" key="1">
    <source>
        <dbReference type="EMBL" id="PWB96116.1"/>
    </source>
</evidence>
<dbReference type="EMBL" id="QEEX01000002">
    <property type="protein sequence ID" value="PWB96116.1"/>
    <property type="molecule type" value="Genomic_DNA"/>
</dbReference>
<dbReference type="Pfam" id="PF11305">
    <property type="entry name" value="DUF3107"/>
    <property type="match status" value="1"/>
</dbReference>
<organism evidence="1 2">
    <name type="scientific">Homoserinimonas hongtaonis</name>
    <dbReference type="NCBI Taxonomy" id="2079791"/>
    <lineage>
        <taxon>Bacteria</taxon>
        <taxon>Bacillati</taxon>
        <taxon>Actinomycetota</taxon>
        <taxon>Actinomycetes</taxon>
        <taxon>Micrococcales</taxon>
        <taxon>Microbacteriaceae</taxon>
        <taxon>Homoserinimonas</taxon>
    </lineage>
</organism>
<evidence type="ECO:0000313" key="2">
    <source>
        <dbReference type="Proteomes" id="UP000244978"/>
    </source>
</evidence>
<protein>
    <submittedName>
        <fullName evidence="1">DUF3107 domain-containing protein</fullName>
    </submittedName>
</protein>
<name>A0A2U1SWY7_9MICO</name>
<comment type="caution">
    <text evidence="1">The sequence shown here is derived from an EMBL/GenBank/DDBJ whole genome shotgun (WGS) entry which is preliminary data.</text>
</comment>
<gene>
    <name evidence="1" type="ORF">DF220_12090</name>
</gene>
<reference evidence="2" key="1">
    <citation type="submission" date="2018-04" db="EMBL/GenBank/DDBJ databases">
        <authorList>
            <person name="Liu S."/>
            <person name="Wang Z."/>
            <person name="Li J."/>
        </authorList>
    </citation>
    <scope>NUCLEOTIDE SEQUENCE [LARGE SCALE GENOMIC DNA]</scope>
    <source>
        <strain evidence="2">S1194</strain>
    </source>
</reference>
<keyword evidence="2" id="KW-1185">Reference proteome</keyword>
<dbReference type="RefSeq" id="WP_108515517.1">
    <property type="nucleotide sequence ID" value="NZ_CP026951.1"/>
</dbReference>
<dbReference type="Proteomes" id="UP000244978">
    <property type="component" value="Unassembled WGS sequence"/>
</dbReference>